<dbReference type="AlphaFoldDB" id="A0A8I6A8Z3"/>
<name>A0A8I6A8Z3_RAT</name>
<reference evidence="9" key="2">
    <citation type="submission" date="2025-08" db="UniProtKB">
        <authorList>
            <consortium name="Ensembl"/>
        </authorList>
    </citation>
    <scope>IDENTIFICATION</scope>
    <source>
        <strain evidence="9">Brown Norway</strain>
    </source>
</reference>
<dbReference type="Proteomes" id="UP000002494">
    <property type="component" value="Chromosome 6"/>
</dbReference>
<dbReference type="FunCoup" id="A0A8I6A8Z3">
    <property type="interactions" value="49"/>
</dbReference>
<dbReference type="Gene3D" id="2.30.39.10">
    <property type="entry name" value="Alpha-1-antitrypsin, domain 1"/>
    <property type="match status" value="1"/>
</dbReference>
<keyword evidence="5" id="KW-0325">Glycoprotein</keyword>
<dbReference type="InterPro" id="IPR000215">
    <property type="entry name" value="Serpin_fam"/>
</dbReference>
<dbReference type="PANTHER" id="PTHR11461">
    <property type="entry name" value="SERINE PROTEASE INHIBITOR, SERPIN"/>
    <property type="match status" value="1"/>
</dbReference>
<dbReference type="GeneTree" id="ENSGT00940000154493"/>
<evidence type="ECO:0000256" key="2">
    <source>
        <dbReference type="ARBA" id="ARBA00022690"/>
    </source>
</evidence>
<dbReference type="SMART" id="SM00093">
    <property type="entry name" value="SERPIN"/>
    <property type="match status" value="1"/>
</dbReference>
<evidence type="ECO:0000313" key="10">
    <source>
        <dbReference type="Proteomes" id="UP000002494"/>
    </source>
</evidence>
<dbReference type="SUPFAM" id="SSF56574">
    <property type="entry name" value="Serpins"/>
    <property type="match status" value="2"/>
</dbReference>
<evidence type="ECO:0000256" key="1">
    <source>
        <dbReference type="ARBA" id="ARBA00009500"/>
    </source>
</evidence>
<evidence type="ECO:0000313" key="11">
    <source>
        <dbReference type="RGD" id="1597369"/>
    </source>
</evidence>
<reference evidence="9" key="3">
    <citation type="submission" date="2025-09" db="UniProtKB">
        <authorList>
            <consortium name="Ensembl"/>
        </authorList>
    </citation>
    <scope>IDENTIFICATION</scope>
    <source>
        <strain evidence="9">Brown Norway</strain>
    </source>
</reference>
<dbReference type="OrthoDB" id="9518664at2759"/>
<keyword evidence="12" id="KW-1267">Proteomics identification</keyword>
<gene>
    <name evidence="11" type="primary">Serpina1fl1</name>
    <name evidence="11" type="synonym">LOC690319</name>
    <name evidence="9" type="synonym">Serpina1</name>
</gene>
<dbReference type="InterPro" id="IPR042185">
    <property type="entry name" value="Serpin_sf_2"/>
</dbReference>
<comment type="similarity">
    <text evidence="1 6">Belongs to the serpin family.</text>
</comment>
<protein>
    <submittedName>
        <fullName evidence="9">Serpin family A member 1</fullName>
    </submittedName>
</protein>
<dbReference type="InterPro" id="IPR023796">
    <property type="entry name" value="Serpin_dom"/>
</dbReference>
<dbReference type="Pfam" id="PF00079">
    <property type="entry name" value="Serpin"/>
    <property type="match status" value="2"/>
</dbReference>
<dbReference type="GO" id="GO:0005615">
    <property type="term" value="C:extracellular space"/>
    <property type="evidence" value="ECO:0000318"/>
    <property type="project" value="GO_Central"/>
</dbReference>
<evidence type="ECO:0000256" key="3">
    <source>
        <dbReference type="ARBA" id="ARBA00022729"/>
    </source>
</evidence>
<evidence type="ECO:0000256" key="6">
    <source>
        <dbReference type="RuleBase" id="RU000411"/>
    </source>
</evidence>
<feature type="chain" id="PRO_5046336025" evidence="7">
    <location>
        <begin position="25"/>
        <end position="430"/>
    </location>
</feature>
<keyword evidence="4" id="KW-0722">Serine protease inhibitor</keyword>
<evidence type="ECO:0000313" key="9">
    <source>
        <dbReference type="Ensembl" id="ENSRNOP00000087558.2"/>
    </source>
</evidence>
<dbReference type="KEGG" id="rno:690319"/>
<organism evidence="9 10">
    <name type="scientific">Rattus norvegicus</name>
    <name type="common">Rat</name>
    <dbReference type="NCBI Taxonomy" id="10116"/>
    <lineage>
        <taxon>Eukaryota</taxon>
        <taxon>Metazoa</taxon>
        <taxon>Chordata</taxon>
        <taxon>Craniata</taxon>
        <taxon>Vertebrata</taxon>
        <taxon>Euteleostomi</taxon>
        <taxon>Mammalia</taxon>
        <taxon>Eutheria</taxon>
        <taxon>Euarchontoglires</taxon>
        <taxon>Glires</taxon>
        <taxon>Rodentia</taxon>
        <taxon>Myomorpha</taxon>
        <taxon>Muroidea</taxon>
        <taxon>Muridae</taxon>
        <taxon>Murinae</taxon>
        <taxon>Rattus</taxon>
    </lineage>
</organism>
<dbReference type="InterPro" id="IPR042178">
    <property type="entry name" value="Serpin_sf_1"/>
</dbReference>
<dbReference type="RGD" id="3326">
    <property type="gene designation" value="Serpina1"/>
</dbReference>
<evidence type="ECO:0000256" key="7">
    <source>
        <dbReference type="SAM" id="SignalP"/>
    </source>
</evidence>
<keyword evidence="3 7" id="KW-0732">Signal</keyword>
<dbReference type="AGR" id="RGD:1597369"/>
<dbReference type="Ensembl" id="ENSRNOT00000114342.2">
    <property type="protein sequence ID" value="ENSRNOP00000087558.2"/>
    <property type="gene ID" value="ENSRNOG00000032669.7"/>
</dbReference>
<dbReference type="RGD" id="1597369">
    <property type="gene designation" value="Serpina1fl1"/>
</dbReference>
<feature type="signal peptide" evidence="7">
    <location>
        <begin position="1"/>
        <end position="24"/>
    </location>
</feature>
<dbReference type="OMA" id="YVERETH"/>
<dbReference type="InterPro" id="IPR036186">
    <property type="entry name" value="Serpin_sf"/>
</dbReference>
<keyword evidence="10" id="KW-1185">Reference proteome</keyword>
<evidence type="ECO:0000256" key="4">
    <source>
        <dbReference type="ARBA" id="ARBA00022900"/>
    </source>
</evidence>
<sequence length="430" mass="48867">MAPSISRGLLLLAGLCCLAPSFLAEDAQETDTSQQDQSPTYRKISSNLADFAFSLYRELVHQSNTSNIFFSPMSITTAFAMLSLGSKGDTRKQILEGLEFNLTQIPEADIHKAFHHLLQTLNRPDSELQLNTGNGLFVNKNLKLVEKFLEEVKNNYHSEAFSVNFADSEEAKKVINDYVEKGTQGKIVDLMKQLDEDTVFALVNYIFFKGKWKRPFNPEHTRDADFHVDKSTTVKVPMMNRLGMFDMHYCSTLSSWVLMMDYLGNATAIFLLPDDGKMQHLEQTLTKDLISRFLLNRQTRTMPSSVSQGVLLLAGLCCLFSGSQPQDPLEMDVDEHDHDHKEHLLCYRVSYIIIQITFTLYHKSDSWSKQTNVLFSPLSIIASSLMLSLGAKNNTHDQILEGLNFNLTETPENFIHECFQQLTYILHLPD</sequence>
<evidence type="ECO:0000259" key="8">
    <source>
        <dbReference type="SMART" id="SM00093"/>
    </source>
</evidence>
<dbReference type="GO" id="GO:0034097">
    <property type="term" value="P:response to cytokine"/>
    <property type="evidence" value="ECO:0007669"/>
    <property type="project" value="UniProtKB-ARBA"/>
</dbReference>
<reference evidence="9" key="1">
    <citation type="submission" date="2024-01" db="EMBL/GenBank/DDBJ databases">
        <title>GRCr8: a new rat reference genome assembly contstructed from accurate long reads and long range scaffolding.</title>
        <authorList>
            <person name="Doris P.A."/>
            <person name="Kalbfleisch T."/>
            <person name="Li K."/>
            <person name="Howe K."/>
            <person name="Wood J."/>
        </authorList>
    </citation>
    <scope>NUCLEOTIDE SEQUENCE [LARGE SCALE GENOMIC DNA]</scope>
    <source>
        <strain evidence="9">Brown Norway</strain>
    </source>
</reference>
<feature type="domain" description="Serpin" evidence="8">
    <location>
        <begin position="53"/>
        <end position="377"/>
    </location>
</feature>
<evidence type="ECO:0000256" key="5">
    <source>
        <dbReference type="ARBA" id="ARBA00023180"/>
    </source>
</evidence>
<evidence type="ECO:0007829" key="12">
    <source>
        <dbReference type="PeptideAtlas" id="A0A8I6A8Z3"/>
    </source>
</evidence>
<dbReference type="Gene3D" id="3.30.497.10">
    <property type="entry name" value="Antithrombin, subunit I, domain 2"/>
    <property type="match status" value="2"/>
</dbReference>
<dbReference type="PANTHER" id="PTHR11461:SF165">
    <property type="entry name" value="ALPHA-1-ANTITRYPSIN"/>
    <property type="match status" value="1"/>
</dbReference>
<dbReference type="GO" id="GO:0004867">
    <property type="term" value="F:serine-type endopeptidase inhibitor activity"/>
    <property type="evidence" value="ECO:0000318"/>
    <property type="project" value="GO_Central"/>
</dbReference>
<dbReference type="CTD" id="690319"/>
<keyword evidence="2" id="KW-0646">Protease inhibitor</keyword>
<accession>A0A8I6A8Z3</accession>
<proteinExistence type="evidence at protein level"/>